<dbReference type="Gene3D" id="3.20.170.20">
    <property type="entry name" value="Protein of unknown function DUF952"/>
    <property type="match status" value="1"/>
</dbReference>
<dbReference type="OMA" id="ERISFDW"/>
<dbReference type="PANTHER" id="PTHR34129:SF1">
    <property type="entry name" value="DUF952 DOMAIN-CONTAINING PROTEIN"/>
    <property type="match status" value="1"/>
</dbReference>
<dbReference type="EMBL" id="VFQX01000048">
    <property type="protein sequence ID" value="KAF0975158.1"/>
    <property type="molecule type" value="Genomic_DNA"/>
</dbReference>
<name>A0A6A5BLZ3_NAEFO</name>
<sequence>MSEQSTSNLPPVPSPTFVYHLVSLKAFDDDVAQHGNEYFQGDTRDGFLHMSMKEEVEKTCRLYLSNVSDLIILKIDLKSLEQKLNPQLGERISFDWVQSRNNYFPHLYGKLPVDCIVDIIEVTRDEQNGQHIFDNIQF</sequence>
<dbReference type="AlphaFoldDB" id="A0A6A5BLZ3"/>
<evidence type="ECO:0008006" key="3">
    <source>
        <dbReference type="Google" id="ProtNLM"/>
    </source>
</evidence>
<dbReference type="VEuPathDB" id="AmoebaDB:NfTy_044210"/>
<dbReference type="RefSeq" id="XP_044559871.1">
    <property type="nucleotide sequence ID" value="XM_044709488.1"/>
</dbReference>
<organism evidence="1 2">
    <name type="scientific">Naegleria fowleri</name>
    <name type="common">Brain eating amoeba</name>
    <dbReference type="NCBI Taxonomy" id="5763"/>
    <lineage>
        <taxon>Eukaryota</taxon>
        <taxon>Discoba</taxon>
        <taxon>Heterolobosea</taxon>
        <taxon>Tetramitia</taxon>
        <taxon>Eutetramitia</taxon>
        <taxon>Vahlkampfiidae</taxon>
        <taxon>Naegleria</taxon>
    </lineage>
</organism>
<comment type="caution">
    <text evidence="1">The sequence shown here is derived from an EMBL/GenBank/DDBJ whole genome shotgun (WGS) entry which is preliminary data.</text>
</comment>
<dbReference type="VEuPathDB" id="AmoebaDB:NF0084420"/>
<dbReference type="Proteomes" id="UP000444721">
    <property type="component" value="Unassembled WGS sequence"/>
</dbReference>
<gene>
    <name evidence="1" type="ORF">FDP41_005911</name>
</gene>
<dbReference type="Pfam" id="PF06108">
    <property type="entry name" value="DUF952"/>
    <property type="match status" value="1"/>
</dbReference>
<dbReference type="VEuPathDB" id="AmoebaDB:FDP41_005911"/>
<dbReference type="OrthoDB" id="10254107at2759"/>
<proteinExistence type="predicted"/>
<accession>A0A6A5BLZ3</accession>
<evidence type="ECO:0000313" key="1">
    <source>
        <dbReference type="EMBL" id="KAF0975158.1"/>
    </source>
</evidence>
<dbReference type="PANTHER" id="PTHR34129">
    <property type="entry name" value="BLR1139 PROTEIN"/>
    <property type="match status" value="1"/>
</dbReference>
<dbReference type="InterPro" id="IPR009297">
    <property type="entry name" value="DUF952"/>
</dbReference>
<reference evidence="1 2" key="1">
    <citation type="journal article" date="2019" name="Sci. Rep.">
        <title>Nanopore sequencing improves the draft genome of the human pathogenic amoeba Naegleria fowleri.</title>
        <authorList>
            <person name="Liechti N."/>
            <person name="Schurch N."/>
            <person name="Bruggmann R."/>
            <person name="Wittwer M."/>
        </authorList>
    </citation>
    <scope>NUCLEOTIDE SEQUENCE [LARGE SCALE GENOMIC DNA]</scope>
    <source>
        <strain evidence="1 2">ATCC 30894</strain>
    </source>
</reference>
<dbReference type="SUPFAM" id="SSF56399">
    <property type="entry name" value="ADP-ribosylation"/>
    <property type="match status" value="1"/>
</dbReference>
<protein>
    <recommendedName>
        <fullName evidence="3">DUF952 domain-containing protein</fullName>
    </recommendedName>
</protein>
<evidence type="ECO:0000313" key="2">
    <source>
        <dbReference type="Proteomes" id="UP000444721"/>
    </source>
</evidence>
<dbReference type="GeneID" id="68113129"/>
<keyword evidence="2" id="KW-1185">Reference proteome</keyword>